<gene>
    <name evidence="1" type="ORF">SMSP2_02372</name>
</gene>
<evidence type="ECO:0000313" key="1">
    <source>
        <dbReference type="EMBL" id="AQQ71993.1"/>
    </source>
</evidence>
<proteinExistence type="predicted"/>
<keyword evidence="2" id="KW-1185">Reference proteome</keyword>
<dbReference type="AlphaFoldDB" id="A0A1R7T5Y5"/>
<name>A0A1R7T5Y5_9BACT</name>
<accession>A0A1R7T5Y5</accession>
<evidence type="ECO:0000313" key="2">
    <source>
        <dbReference type="Proteomes" id="UP000188181"/>
    </source>
</evidence>
<dbReference type="OrthoDB" id="9889948at2"/>
<dbReference type="RefSeq" id="WP_146684228.1">
    <property type="nucleotide sequence ID" value="NZ_CP019646.1"/>
</dbReference>
<protein>
    <submittedName>
        <fullName evidence="1">Uncharacterized protein</fullName>
    </submittedName>
</protein>
<dbReference type="EMBL" id="CP019646">
    <property type="protein sequence ID" value="AQQ71993.1"/>
    <property type="molecule type" value="Genomic_DNA"/>
</dbReference>
<reference evidence="2" key="1">
    <citation type="submission" date="2017-02" db="EMBL/GenBank/DDBJ databases">
        <title>Comparative genomics and description of representatives of a novel lineage of planctomycetes thriving in anoxic sediments.</title>
        <authorList>
            <person name="Spring S."/>
            <person name="Bunk B."/>
            <person name="Sproer C."/>
        </authorList>
    </citation>
    <scope>NUCLEOTIDE SEQUENCE [LARGE SCALE GENOMIC DNA]</scope>
    <source>
        <strain evidence="2">SM-Chi-D1</strain>
    </source>
</reference>
<sequence>MHEILEQLYEYFPTSVKTGEYLLIVSDVWKIKISVYKRSNYSIFNSSGTRVKVQLFEMNEDNEFMPGASQDFTIANIPELAEQIERYITFVVAENIKEQGN</sequence>
<dbReference type="Proteomes" id="UP000188181">
    <property type="component" value="Chromosome"/>
</dbReference>
<organism evidence="1 2">
    <name type="scientific">Limihaloglobus sulfuriphilus</name>
    <dbReference type="NCBI Taxonomy" id="1851148"/>
    <lineage>
        <taxon>Bacteria</taxon>
        <taxon>Pseudomonadati</taxon>
        <taxon>Planctomycetota</taxon>
        <taxon>Phycisphaerae</taxon>
        <taxon>Sedimentisphaerales</taxon>
        <taxon>Sedimentisphaeraceae</taxon>
        <taxon>Limihaloglobus</taxon>
    </lineage>
</organism>
<dbReference type="KEGG" id="pbas:SMSP2_02372"/>